<accession>A0AAN4YNL9</accession>
<keyword evidence="2" id="KW-0472">Membrane</keyword>
<keyword evidence="2" id="KW-1133">Transmembrane helix</keyword>
<gene>
    <name evidence="3" type="ORF">Aory04_000611500</name>
</gene>
<evidence type="ECO:0000256" key="2">
    <source>
        <dbReference type="SAM" id="Phobius"/>
    </source>
</evidence>
<comment type="caution">
    <text evidence="3">The sequence shown here is derived from an EMBL/GenBank/DDBJ whole genome shotgun (WGS) entry which is preliminary data.</text>
</comment>
<organism evidence="3 4">
    <name type="scientific">Aspergillus oryzae</name>
    <name type="common">Yellow koji mold</name>
    <dbReference type="NCBI Taxonomy" id="5062"/>
    <lineage>
        <taxon>Eukaryota</taxon>
        <taxon>Fungi</taxon>
        <taxon>Dikarya</taxon>
        <taxon>Ascomycota</taxon>
        <taxon>Pezizomycotina</taxon>
        <taxon>Eurotiomycetes</taxon>
        <taxon>Eurotiomycetidae</taxon>
        <taxon>Eurotiales</taxon>
        <taxon>Aspergillaceae</taxon>
        <taxon>Aspergillus</taxon>
        <taxon>Aspergillus subgen. Circumdati</taxon>
    </lineage>
</organism>
<evidence type="ECO:0000313" key="4">
    <source>
        <dbReference type="Proteomes" id="UP001165205"/>
    </source>
</evidence>
<dbReference type="AlphaFoldDB" id="A0AAN4YNL9"/>
<feature type="region of interest" description="Disordered" evidence="1">
    <location>
        <begin position="1"/>
        <end position="24"/>
    </location>
</feature>
<feature type="transmembrane region" description="Helical" evidence="2">
    <location>
        <begin position="39"/>
        <end position="59"/>
    </location>
</feature>
<proteinExistence type="predicted"/>
<dbReference type="EMBL" id="BSYA01000064">
    <property type="protein sequence ID" value="GMG29956.1"/>
    <property type="molecule type" value="Genomic_DNA"/>
</dbReference>
<dbReference type="Proteomes" id="UP001165205">
    <property type="component" value="Unassembled WGS sequence"/>
</dbReference>
<evidence type="ECO:0000313" key="3">
    <source>
        <dbReference type="EMBL" id="GMG29956.1"/>
    </source>
</evidence>
<evidence type="ECO:0000256" key="1">
    <source>
        <dbReference type="SAM" id="MobiDB-lite"/>
    </source>
</evidence>
<keyword evidence="2" id="KW-0812">Transmembrane</keyword>
<protein>
    <submittedName>
        <fullName evidence="3">Unnamed protein product</fullName>
    </submittedName>
</protein>
<name>A0AAN4YNL9_ASPOZ</name>
<sequence length="97" mass="11072">MADTKSFPDPAGDPEAKKDVIEEEATMDERTLKLDRQTVLRLDLILMPMTLMLYLLAWLDRANVGNARVVGSFNQLYIQYSANHGNQGWLGKRLEFD</sequence>
<reference evidence="3" key="1">
    <citation type="submission" date="2023-04" db="EMBL/GenBank/DDBJ databases">
        <title>Aspergillus oryzae NBRC 4228.</title>
        <authorList>
            <person name="Ichikawa N."/>
            <person name="Sato H."/>
            <person name="Tonouchi N."/>
        </authorList>
    </citation>
    <scope>NUCLEOTIDE SEQUENCE</scope>
    <source>
        <strain evidence="3">NBRC 4228</strain>
    </source>
</reference>